<organism evidence="2">
    <name type="scientific">Cyanothece sp. (strain PCC 7425 / ATCC 29141)</name>
    <dbReference type="NCBI Taxonomy" id="395961"/>
    <lineage>
        <taxon>Bacteria</taxon>
        <taxon>Bacillati</taxon>
        <taxon>Cyanobacteriota</taxon>
        <taxon>Cyanophyceae</taxon>
        <taxon>Gomontiellales</taxon>
        <taxon>Cyanothecaceae</taxon>
        <taxon>Cyanothece</taxon>
    </lineage>
</organism>
<dbReference type="PANTHER" id="PTHR35586:SF1">
    <property type="entry name" value="SLL1691 PROTEIN"/>
    <property type="match status" value="1"/>
</dbReference>
<dbReference type="EMBL" id="CP001344">
    <property type="protein sequence ID" value="ACL46819.1"/>
    <property type="molecule type" value="Genomic_DNA"/>
</dbReference>
<dbReference type="HOGENOM" id="CLU_059541_0_0_3"/>
<gene>
    <name evidence="2" type="ordered locus">Cyan7425_4509</name>
</gene>
<dbReference type="Pfam" id="PF14261">
    <property type="entry name" value="DUF4351"/>
    <property type="match status" value="1"/>
</dbReference>
<dbReference type="STRING" id="395961.Cyan7425_4509"/>
<dbReference type="InterPro" id="IPR025587">
    <property type="entry name" value="DUF4351"/>
</dbReference>
<evidence type="ECO:0000313" key="2">
    <source>
        <dbReference type="EMBL" id="ACL46819.1"/>
    </source>
</evidence>
<protein>
    <recommendedName>
        <fullName evidence="1">DUF4351 domain-containing protein</fullName>
    </recommendedName>
</protein>
<evidence type="ECO:0000259" key="1">
    <source>
        <dbReference type="Pfam" id="PF14261"/>
    </source>
</evidence>
<dbReference type="AlphaFoldDB" id="B8HK69"/>
<dbReference type="PANTHER" id="PTHR35586">
    <property type="entry name" value="SLL1691 PROTEIN"/>
    <property type="match status" value="1"/>
</dbReference>
<proteinExistence type="predicted"/>
<feature type="domain" description="DUF4351" evidence="1">
    <location>
        <begin position="240"/>
        <end position="298"/>
    </location>
</feature>
<dbReference type="OrthoDB" id="509960at2"/>
<name>B8HK69_CYAP4</name>
<accession>B8HK69</accession>
<sequence length="303" mass="34576">MTRIPFDQLAKQYLETLLEPLGTVQRNLEVPGEVRYVDLWFTPSTRSADLPDLGMLSQITTTPCLLEPFSSPPSRSEVRTCLLKLLWLMEDRRRRAKVSEQRLSENELPRLWILAASLSQPVIDDFGGQVHADSGVYLLPTAYRTGMIAINQLPITEETLWLRLIGRGETQRAAVMEVLALPMDDPRRAEVLQVLTNWRLTLEMGDVLETEEEELMATLSQAYLEWEQKTREQGLQQGLQEGLEQGKKSLILSLLTRRFGELPEGLRLQIDRLNLSQLDSLGETLLDFSSLTDLQTWLETTLK</sequence>
<dbReference type="KEGG" id="cyn:Cyan7425_4509"/>
<reference evidence="2" key="1">
    <citation type="submission" date="2009-01" db="EMBL/GenBank/DDBJ databases">
        <title>Complete sequence of chromosome Cyanothece sp. PCC 7425.</title>
        <authorList>
            <consortium name="US DOE Joint Genome Institute"/>
            <person name="Lucas S."/>
            <person name="Copeland A."/>
            <person name="Lapidus A."/>
            <person name="Glavina del Rio T."/>
            <person name="Dalin E."/>
            <person name="Tice H."/>
            <person name="Bruce D."/>
            <person name="Goodwin L."/>
            <person name="Pitluck S."/>
            <person name="Sims D."/>
            <person name="Meineke L."/>
            <person name="Brettin T."/>
            <person name="Detter J.C."/>
            <person name="Han C."/>
            <person name="Larimer F."/>
            <person name="Land M."/>
            <person name="Hauser L."/>
            <person name="Kyrpides N."/>
            <person name="Ovchinnikova G."/>
            <person name="Liberton M."/>
            <person name="Stoeckel J."/>
            <person name="Banerjee A."/>
            <person name="Singh A."/>
            <person name="Page L."/>
            <person name="Sato H."/>
            <person name="Zhao L."/>
            <person name="Sherman L."/>
            <person name="Pakrasi H."/>
            <person name="Richardson P."/>
        </authorList>
    </citation>
    <scope>NUCLEOTIDE SEQUENCE</scope>
    <source>
        <strain evidence="2">PCC 7425</strain>
    </source>
</reference>
<dbReference type="eggNOG" id="COG5464">
    <property type="taxonomic scope" value="Bacteria"/>
</dbReference>